<comment type="caution">
    <text evidence="1">The sequence shown here is derived from an EMBL/GenBank/DDBJ whole genome shotgun (WGS) entry which is preliminary data.</text>
</comment>
<name>A0AA40A753_9PEZI</name>
<dbReference type="Proteomes" id="UP001172159">
    <property type="component" value="Unassembled WGS sequence"/>
</dbReference>
<protein>
    <recommendedName>
        <fullName evidence="3">C2H2-type domain-containing protein</fullName>
    </recommendedName>
</protein>
<organism evidence="1 2">
    <name type="scientific">Apiosordaria backusii</name>
    <dbReference type="NCBI Taxonomy" id="314023"/>
    <lineage>
        <taxon>Eukaryota</taxon>
        <taxon>Fungi</taxon>
        <taxon>Dikarya</taxon>
        <taxon>Ascomycota</taxon>
        <taxon>Pezizomycotina</taxon>
        <taxon>Sordariomycetes</taxon>
        <taxon>Sordariomycetidae</taxon>
        <taxon>Sordariales</taxon>
        <taxon>Lasiosphaeriaceae</taxon>
        <taxon>Apiosordaria</taxon>
    </lineage>
</organism>
<keyword evidence="2" id="KW-1185">Reference proteome</keyword>
<evidence type="ECO:0008006" key="3">
    <source>
        <dbReference type="Google" id="ProtNLM"/>
    </source>
</evidence>
<feature type="non-terminal residue" evidence="1">
    <location>
        <position position="1"/>
    </location>
</feature>
<reference evidence="1" key="1">
    <citation type="submission" date="2023-06" db="EMBL/GenBank/DDBJ databases">
        <title>Genome-scale phylogeny and comparative genomics of the fungal order Sordariales.</title>
        <authorList>
            <consortium name="Lawrence Berkeley National Laboratory"/>
            <person name="Hensen N."/>
            <person name="Bonometti L."/>
            <person name="Westerberg I."/>
            <person name="Brannstrom I.O."/>
            <person name="Guillou S."/>
            <person name="Cros-Aarteil S."/>
            <person name="Calhoun S."/>
            <person name="Haridas S."/>
            <person name="Kuo A."/>
            <person name="Mondo S."/>
            <person name="Pangilinan J."/>
            <person name="Riley R."/>
            <person name="Labutti K."/>
            <person name="Andreopoulos B."/>
            <person name="Lipzen A."/>
            <person name="Chen C."/>
            <person name="Yanf M."/>
            <person name="Daum C."/>
            <person name="Ng V."/>
            <person name="Clum A."/>
            <person name="Steindorff A."/>
            <person name="Ohm R."/>
            <person name="Martin F."/>
            <person name="Silar P."/>
            <person name="Natvig D."/>
            <person name="Lalanne C."/>
            <person name="Gautier V."/>
            <person name="Ament-Velasquez S.L."/>
            <person name="Kruys A."/>
            <person name="Hutchinson M.I."/>
            <person name="Powell A.J."/>
            <person name="Barry K."/>
            <person name="Miller A.N."/>
            <person name="Grigoriev I.V."/>
            <person name="Debuchy R."/>
            <person name="Gladieux P."/>
            <person name="Thoren M.H."/>
            <person name="Johannesson H."/>
        </authorList>
    </citation>
    <scope>NUCLEOTIDE SEQUENCE</scope>
    <source>
        <strain evidence="1">CBS 540.89</strain>
    </source>
</reference>
<accession>A0AA40A753</accession>
<proteinExistence type="predicted"/>
<evidence type="ECO:0000313" key="1">
    <source>
        <dbReference type="EMBL" id="KAK0710561.1"/>
    </source>
</evidence>
<dbReference type="EMBL" id="JAUKTV010000017">
    <property type="protein sequence ID" value="KAK0710561.1"/>
    <property type="molecule type" value="Genomic_DNA"/>
</dbReference>
<gene>
    <name evidence="1" type="ORF">B0T21DRAFT_268771</name>
</gene>
<sequence length="82" mass="9778">FRRQCDLEYHDNNHTKRRKCPIETCEGGGAESKDLHRHIWAHHSDYARENNIPKVDDMCGFPGCEYHGRKDNLKRHRDSHNH</sequence>
<evidence type="ECO:0000313" key="2">
    <source>
        <dbReference type="Proteomes" id="UP001172159"/>
    </source>
</evidence>
<dbReference type="AlphaFoldDB" id="A0AA40A753"/>
<feature type="non-terminal residue" evidence="1">
    <location>
        <position position="82"/>
    </location>
</feature>